<dbReference type="Proteomes" id="UP001497482">
    <property type="component" value="Chromosome 1"/>
</dbReference>
<protein>
    <submittedName>
        <fullName evidence="2">Uncharacterized protein</fullName>
    </submittedName>
</protein>
<feature type="region of interest" description="Disordered" evidence="1">
    <location>
        <begin position="69"/>
        <end position="98"/>
    </location>
</feature>
<name>A0AAV2IXV8_KNICA</name>
<evidence type="ECO:0000256" key="1">
    <source>
        <dbReference type="SAM" id="MobiDB-lite"/>
    </source>
</evidence>
<keyword evidence="3" id="KW-1185">Reference proteome</keyword>
<dbReference type="AlphaFoldDB" id="A0AAV2IXV8"/>
<reference evidence="2 3" key="1">
    <citation type="submission" date="2024-04" db="EMBL/GenBank/DDBJ databases">
        <authorList>
            <person name="Waldvogel A.-M."/>
            <person name="Schoenle A."/>
        </authorList>
    </citation>
    <scope>NUCLEOTIDE SEQUENCE [LARGE SCALE GENOMIC DNA]</scope>
</reference>
<feature type="compositionally biased region" description="Basic and acidic residues" evidence="1">
    <location>
        <begin position="76"/>
        <end position="93"/>
    </location>
</feature>
<gene>
    <name evidence="2" type="ORF">KC01_LOCUS1081</name>
</gene>
<accession>A0AAV2IXV8</accession>
<dbReference type="EMBL" id="OZ035823">
    <property type="protein sequence ID" value="CAL1568470.1"/>
    <property type="molecule type" value="Genomic_DNA"/>
</dbReference>
<organism evidence="2 3">
    <name type="scientific">Knipowitschia caucasica</name>
    <name type="common">Caucasian dwarf goby</name>
    <name type="synonym">Pomatoschistus caucasicus</name>
    <dbReference type="NCBI Taxonomy" id="637954"/>
    <lineage>
        <taxon>Eukaryota</taxon>
        <taxon>Metazoa</taxon>
        <taxon>Chordata</taxon>
        <taxon>Craniata</taxon>
        <taxon>Vertebrata</taxon>
        <taxon>Euteleostomi</taxon>
        <taxon>Actinopterygii</taxon>
        <taxon>Neopterygii</taxon>
        <taxon>Teleostei</taxon>
        <taxon>Neoteleostei</taxon>
        <taxon>Acanthomorphata</taxon>
        <taxon>Gobiaria</taxon>
        <taxon>Gobiiformes</taxon>
        <taxon>Gobioidei</taxon>
        <taxon>Gobiidae</taxon>
        <taxon>Gobiinae</taxon>
        <taxon>Knipowitschia</taxon>
    </lineage>
</organism>
<feature type="compositionally biased region" description="Polar residues" evidence="1">
    <location>
        <begin position="9"/>
        <end position="21"/>
    </location>
</feature>
<feature type="region of interest" description="Disordered" evidence="1">
    <location>
        <begin position="1"/>
        <end position="32"/>
    </location>
</feature>
<evidence type="ECO:0000313" key="3">
    <source>
        <dbReference type="Proteomes" id="UP001497482"/>
    </source>
</evidence>
<evidence type="ECO:0000313" key="2">
    <source>
        <dbReference type="EMBL" id="CAL1568470.1"/>
    </source>
</evidence>
<sequence>MHRDRSRGTEAQGQKQRNRSTGTEEEGQRQRDTCLEVSLVMKAEMPWLHVPAGHGLKCSAEGAVCARITPPHARSRRTEITNSRPEHQRREKTASVGDVRLNVHLTDFPSESLKTTGHL</sequence>
<proteinExistence type="predicted"/>